<dbReference type="STRING" id="634994.GCWU000323_00742"/>
<comment type="function">
    <text evidence="2">Antitoxin component of a type II toxin-antitoxin (TA) system.</text>
</comment>
<evidence type="ECO:0000256" key="1">
    <source>
        <dbReference type="ARBA" id="ARBA00009981"/>
    </source>
</evidence>
<dbReference type="eggNOG" id="COG2161">
    <property type="taxonomic scope" value="Bacteria"/>
</dbReference>
<name>C9MVS0_9FUSO</name>
<dbReference type="PANTHER" id="PTHR33713">
    <property type="entry name" value="ANTITOXIN YAFN-RELATED"/>
    <property type="match status" value="1"/>
</dbReference>
<accession>C9MVS0</accession>
<dbReference type="InterPro" id="IPR051405">
    <property type="entry name" value="phD/YefM_antitoxin"/>
</dbReference>
<comment type="caution">
    <text evidence="3">The sequence shown here is derived from an EMBL/GenBank/DDBJ whole genome shotgun (WGS) entry which is preliminary data.</text>
</comment>
<proteinExistence type="inferred from homology"/>
<reference evidence="3 4" key="1">
    <citation type="submission" date="2009-09" db="EMBL/GenBank/DDBJ databases">
        <authorList>
            <person name="Weinstock G."/>
            <person name="Sodergren E."/>
            <person name="Clifton S."/>
            <person name="Fulton L."/>
            <person name="Fulton B."/>
            <person name="Courtney L."/>
            <person name="Fronick C."/>
            <person name="Harrison M."/>
            <person name="Strong C."/>
            <person name="Farmer C."/>
            <person name="Delahaunty K."/>
            <person name="Markovic C."/>
            <person name="Hall O."/>
            <person name="Minx P."/>
            <person name="Tomlinson C."/>
            <person name="Mitreva M."/>
            <person name="Nelson J."/>
            <person name="Hou S."/>
            <person name="Wollam A."/>
            <person name="Pepin K.H."/>
            <person name="Johnson M."/>
            <person name="Bhonagiri V."/>
            <person name="Nash W.E."/>
            <person name="Warren W."/>
            <person name="Chinwalla A."/>
            <person name="Mardis E.R."/>
            <person name="Wilson R.K."/>
        </authorList>
    </citation>
    <scope>NUCLEOTIDE SEQUENCE [LARGE SCALE GENOMIC DNA]</scope>
    <source>
        <strain evidence="3 4">F0254</strain>
    </source>
</reference>
<dbReference type="SUPFAM" id="SSF143120">
    <property type="entry name" value="YefM-like"/>
    <property type="match status" value="1"/>
</dbReference>
<protein>
    <recommendedName>
        <fullName evidence="2">Antitoxin</fullName>
    </recommendedName>
</protein>
<evidence type="ECO:0000313" key="4">
    <source>
        <dbReference type="Proteomes" id="UP000006233"/>
    </source>
</evidence>
<gene>
    <name evidence="3" type="ORF">GCWU000323_00742</name>
</gene>
<comment type="similarity">
    <text evidence="1 2">Belongs to the phD/YefM antitoxin family.</text>
</comment>
<dbReference type="HOGENOM" id="CLU_155837_4_1_0"/>
<sequence length="95" mass="11390">MNKGLKGVRNMIATNYSNIRNNFKKYCDKATRDYETIIVTRKNDENVVLMSEEEYNNLMENLYIMSNKDYYNELLKRKDEVEKGKVEKHDLIEVE</sequence>
<dbReference type="InterPro" id="IPR006442">
    <property type="entry name" value="Antitoxin_Phd/YefM"/>
</dbReference>
<organism evidence="3 4">
    <name type="scientific">Leptotrichia hofstadii F0254</name>
    <dbReference type="NCBI Taxonomy" id="634994"/>
    <lineage>
        <taxon>Bacteria</taxon>
        <taxon>Fusobacteriati</taxon>
        <taxon>Fusobacteriota</taxon>
        <taxon>Fusobacteriia</taxon>
        <taxon>Fusobacteriales</taxon>
        <taxon>Leptotrichiaceae</taxon>
        <taxon>Leptotrichia</taxon>
    </lineage>
</organism>
<evidence type="ECO:0000313" key="3">
    <source>
        <dbReference type="EMBL" id="EEX75492.1"/>
    </source>
</evidence>
<dbReference type="Proteomes" id="UP000006233">
    <property type="component" value="Unassembled WGS sequence"/>
</dbReference>
<dbReference type="PANTHER" id="PTHR33713:SF6">
    <property type="entry name" value="ANTITOXIN YEFM"/>
    <property type="match status" value="1"/>
</dbReference>
<dbReference type="NCBIfam" id="TIGR01552">
    <property type="entry name" value="phd_fam"/>
    <property type="match status" value="1"/>
</dbReference>
<dbReference type="Gene3D" id="3.40.1620.10">
    <property type="entry name" value="YefM-like domain"/>
    <property type="match status" value="1"/>
</dbReference>
<dbReference type="InterPro" id="IPR036165">
    <property type="entry name" value="YefM-like_sf"/>
</dbReference>
<dbReference type="EMBL" id="ACVB02000007">
    <property type="protein sequence ID" value="EEX75492.1"/>
    <property type="molecule type" value="Genomic_DNA"/>
</dbReference>
<dbReference type="Pfam" id="PF02604">
    <property type="entry name" value="PhdYeFM_antitox"/>
    <property type="match status" value="1"/>
</dbReference>
<dbReference type="AlphaFoldDB" id="C9MVS0"/>
<evidence type="ECO:0000256" key="2">
    <source>
        <dbReference type="RuleBase" id="RU362080"/>
    </source>
</evidence>